<evidence type="ECO:0000259" key="8">
    <source>
        <dbReference type="Pfam" id="PF09924"/>
    </source>
</evidence>
<accession>A0A4U1JNV9</accession>
<feature type="transmembrane region" description="Helical" evidence="7">
    <location>
        <begin position="223"/>
        <end position="242"/>
    </location>
</feature>
<keyword evidence="5 7" id="KW-0472">Membrane</keyword>
<reference evidence="9 10" key="1">
    <citation type="submission" date="2019-04" db="EMBL/GenBank/DDBJ databases">
        <title>Draft Whole-Genome sequence of the purple photosynthetic bacterium Rhodobacter capsulatus SP108 with an indigenous class A beta-lactamase.</title>
        <authorList>
            <person name="Robertson S."/>
            <person name="Meyer T.E."/>
            <person name="Kyndt J.A."/>
        </authorList>
    </citation>
    <scope>NUCLEOTIDE SEQUENCE [LARGE SCALE GENOMIC DNA]</scope>
    <source>
        <strain evidence="9 10">SP108</strain>
    </source>
</reference>
<keyword evidence="4 7" id="KW-1133">Transmembrane helix</keyword>
<evidence type="ECO:0000313" key="10">
    <source>
        <dbReference type="Proteomes" id="UP000310597"/>
    </source>
</evidence>
<dbReference type="OrthoDB" id="145485at2"/>
<evidence type="ECO:0000256" key="4">
    <source>
        <dbReference type="ARBA" id="ARBA00022989"/>
    </source>
</evidence>
<feature type="region of interest" description="Disordered" evidence="6">
    <location>
        <begin position="641"/>
        <end position="662"/>
    </location>
</feature>
<comment type="subcellular location">
    <subcellularLocation>
        <location evidence="1">Cell membrane</location>
        <topology evidence="1">Multi-pass membrane protein</topology>
    </subcellularLocation>
</comment>
<dbReference type="PANTHER" id="PTHR34697">
    <property type="entry name" value="PHOSPHATIDYLGLYCEROL LYSYLTRANSFERASE"/>
    <property type="match status" value="1"/>
</dbReference>
<dbReference type="RefSeq" id="WP_136907856.1">
    <property type="nucleotide sequence ID" value="NZ_SWJZ01000063.1"/>
</dbReference>
<dbReference type="GO" id="GO:0005886">
    <property type="term" value="C:plasma membrane"/>
    <property type="evidence" value="ECO:0007669"/>
    <property type="project" value="UniProtKB-SubCell"/>
</dbReference>
<feature type="transmembrane region" description="Helical" evidence="7">
    <location>
        <begin position="108"/>
        <end position="129"/>
    </location>
</feature>
<dbReference type="SUPFAM" id="SSF55729">
    <property type="entry name" value="Acyl-CoA N-acyltransferases (Nat)"/>
    <property type="match status" value="1"/>
</dbReference>
<dbReference type="Proteomes" id="UP000310597">
    <property type="component" value="Unassembled WGS sequence"/>
</dbReference>
<gene>
    <name evidence="9" type="ORF">FBT96_14455</name>
</gene>
<dbReference type="AlphaFoldDB" id="A0A4U1JNV9"/>
<name>A0A4U1JNV9_RHOCA</name>
<evidence type="ECO:0000256" key="1">
    <source>
        <dbReference type="ARBA" id="ARBA00004651"/>
    </source>
</evidence>
<feature type="transmembrane region" description="Helical" evidence="7">
    <location>
        <begin position="149"/>
        <end position="168"/>
    </location>
</feature>
<dbReference type="GO" id="GO:0050071">
    <property type="term" value="F:phosphatidylglycerol lysyltransferase activity"/>
    <property type="evidence" value="ECO:0007669"/>
    <property type="project" value="UniProtKB-EC"/>
</dbReference>
<dbReference type="InterPro" id="IPR051211">
    <property type="entry name" value="PG_lysyltransferase"/>
</dbReference>
<dbReference type="GO" id="GO:0055091">
    <property type="term" value="P:phospholipid homeostasis"/>
    <property type="evidence" value="ECO:0007669"/>
    <property type="project" value="TreeGrafter"/>
</dbReference>
<evidence type="ECO:0000313" key="9">
    <source>
        <dbReference type="EMBL" id="TKD17428.1"/>
    </source>
</evidence>
<evidence type="ECO:0000256" key="6">
    <source>
        <dbReference type="SAM" id="MobiDB-lite"/>
    </source>
</evidence>
<feature type="transmembrane region" description="Helical" evidence="7">
    <location>
        <begin position="180"/>
        <end position="202"/>
    </location>
</feature>
<keyword evidence="2" id="KW-1003">Cell membrane</keyword>
<dbReference type="InterPro" id="IPR024320">
    <property type="entry name" value="LPG_synthase_C"/>
</dbReference>
<comment type="caution">
    <text evidence="9">The sequence shown here is derived from an EMBL/GenBank/DDBJ whole genome shotgun (WGS) entry which is preliminary data.</text>
</comment>
<dbReference type="InterPro" id="IPR016181">
    <property type="entry name" value="Acyl_CoA_acyltransferase"/>
</dbReference>
<organism evidence="9 10">
    <name type="scientific">Rhodobacter capsulatus</name>
    <name type="common">Rhodopseudomonas capsulata</name>
    <dbReference type="NCBI Taxonomy" id="1061"/>
    <lineage>
        <taxon>Bacteria</taxon>
        <taxon>Pseudomonadati</taxon>
        <taxon>Pseudomonadota</taxon>
        <taxon>Alphaproteobacteria</taxon>
        <taxon>Rhodobacterales</taxon>
        <taxon>Rhodobacter group</taxon>
        <taxon>Rhodobacter</taxon>
    </lineage>
</organism>
<dbReference type="PANTHER" id="PTHR34697:SF2">
    <property type="entry name" value="PHOSPHATIDYLGLYCEROL LYSYLTRANSFERASE"/>
    <property type="match status" value="1"/>
</dbReference>
<dbReference type="Pfam" id="PF09924">
    <property type="entry name" value="LPG_synthase_C"/>
    <property type="match status" value="1"/>
</dbReference>
<feature type="transmembrane region" description="Helical" evidence="7">
    <location>
        <begin position="68"/>
        <end position="88"/>
    </location>
</feature>
<feature type="transmembrane region" description="Helical" evidence="7">
    <location>
        <begin position="292"/>
        <end position="317"/>
    </location>
</feature>
<feature type="domain" description="Phosphatidylglycerol lysyltransferase C-terminal" evidence="8">
    <location>
        <begin position="368"/>
        <end position="618"/>
    </location>
</feature>
<proteinExistence type="predicted"/>
<dbReference type="EMBL" id="SWJZ01000063">
    <property type="protein sequence ID" value="TKD17428.1"/>
    <property type="molecule type" value="Genomic_DNA"/>
</dbReference>
<evidence type="ECO:0000256" key="3">
    <source>
        <dbReference type="ARBA" id="ARBA00022692"/>
    </source>
</evidence>
<dbReference type="GO" id="GO:0006629">
    <property type="term" value="P:lipid metabolic process"/>
    <property type="evidence" value="ECO:0007669"/>
    <property type="project" value="UniProtKB-KW"/>
</dbReference>
<dbReference type="GO" id="GO:0046677">
    <property type="term" value="P:response to antibiotic"/>
    <property type="evidence" value="ECO:0007669"/>
    <property type="project" value="UniProtKB-KW"/>
</dbReference>
<sequence length="676" mass="69979">MSKDTETAFAAALAARGLVLPEGMRIGAAARKQALGLGLVAVFLWVLRDKLASLDGAAILAALARVDALSWALAIAATVASFAALAQYDALIHRALATGTAPGHARRGGWTAIALSQTIGFGLVSGALVRWRMLPDTSLAQASKITATVAATFLAGWSVLTAAVLLVAPVDHQHLPVLAVQGLAVLGLVLGGGLALATLVLPEGLRLGRFTLRLPPLAVMGRILGLATLDTAFAAAALWALLPGSEPLSFLTLYPAFLLAQGAGLVSNTPGGVGPFEITLITLLPGTAQPELIAAILAWRIVYYGLPALAAIALVALRPAHVLRKSTVMMPAEAPKPLLRRALAGPQAELGLLRQGEHGLLPGDCGTGGWMVGRSARTLTGLLDPFGTAPVPVLLERLRSSARAEGRTACLYKISPRVAAQARAAGWIVAPVATEVWLDPARFDLNTPARAGLRRKLRKAEKSGLRVTRALGLLPLDEMAGLARAWAATHGGERGFSMGRFAADYVSAQQVLLARDGAGRLVGFASFHTTATEWVLDLMRPAAEAPDGTMQALIATAIAEAARAGVARLSLAALPPRAEDSEGPAAALWRHAEKGKGAAGLRQFKMGFAPRLSPRYIAAPSHAALMLAAADIARAIHRPAPLPGTARAAGTEVDTDTDIDTGPALAATPVFASRVS</sequence>
<keyword evidence="3 7" id="KW-0812">Transmembrane</keyword>
<evidence type="ECO:0000256" key="2">
    <source>
        <dbReference type="ARBA" id="ARBA00022475"/>
    </source>
</evidence>
<protein>
    <submittedName>
        <fullName evidence="9">DUF2156 domain-containing protein</fullName>
    </submittedName>
</protein>
<evidence type="ECO:0000256" key="7">
    <source>
        <dbReference type="SAM" id="Phobius"/>
    </source>
</evidence>
<evidence type="ECO:0000256" key="5">
    <source>
        <dbReference type="ARBA" id="ARBA00023136"/>
    </source>
</evidence>